<feature type="signal peptide" evidence="1">
    <location>
        <begin position="1"/>
        <end position="30"/>
    </location>
</feature>
<evidence type="ECO:0000256" key="1">
    <source>
        <dbReference type="SAM" id="SignalP"/>
    </source>
</evidence>
<evidence type="ECO:0000313" key="3">
    <source>
        <dbReference type="EMBL" id="GAA4994920.1"/>
    </source>
</evidence>
<comment type="caution">
    <text evidence="3">The sequence shown here is derived from an EMBL/GenBank/DDBJ whole genome shotgun (WGS) entry which is preliminary data.</text>
</comment>
<protein>
    <recommendedName>
        <fullName evidence="2">Peptidoglycan binding-like domain-containing protein</fullName>
    </recommendedName>
</protein>
<dbReference type="InterPro" id="IPR002477">
    <property type="entry name" value="Peptidoglycan-bd-like"/>
</dbReference>
<dbReference type="InterPro" id="IPR036365">
    <property type="entry name" value="PGBD-like_sf"/>
</dbReference>
<evidence type="ECO:0000313" key="4">
    <source>
        <dbReference type="Proteomes" id="UP001500610"/>
    </source>
</evidence>
<keyword evidence="1" id="KW-0732">Signal</keyword>
<reference evidence="4" key="1">
    <citation type="journal article" date="2019" name="Int. J. Syst. Evol. Microbiol.">
        <title>The Global Catalogue of Microorganisms (GCM) 10K type strain sequencing project: providing services to taxonomists for standard genome sequencing and annotation.</title>
        <authorList>
            <consortium name="The Broad Institute Genomics Platform"/>
            <consortium name="The Broad Institute Genome Sequencing Center for Infectious Disease"/>
            <person name="Wu L."/>
            <person name="Ma J."/>
        </authorList>
    </citation>
    <scope>NUCLEOTIDE SEQUENCE [LARGE SCALE GENOMIC DNA]</scope>
    <source>
        <strain evidence="4">JCM 17657</strain>
    </source>
</reference>
<dbReference type="SUPFAM" id="SSF47090">
    <property type="entry name" value="PGBD-like"/>
    <property type="match status" value="1"/>
</dbReference>
<keyword evidence="4" id="KW-1185">Reference proteome</keyword>
<name>A0ABP9IF83_9ACTN</name>
<dbReference type="Gene3D" id="1.10.101.10">
    <property type="entry name" value="PGBD-like superfamily/PGBD"/>
    <property type="match status" value="2"/>
</dbReference>
<accession>A0ABP9IF83</accession>
<evidence type="ECO:0000259" key="2">
    <source>
        <dbReference type="Pfam" id="PF01471"/>
    </source>
</evidence>
<feature type="chain" id="PRO_5047084571" description="Peptidoglycan binding-like domain-containing protein" evidence="1">
    <location>
        <begin position="31"/>
        <end position="149"/>
    </location>
</feature>
<gene>
    <name evidence="3" type="ORF">GCM10023257_40530</name>
</gene>
<dbReference type="EMBL" id="BAABIV010000016">
    <property type="protein sequence ID" value="GAA4994920.1"/>
    <property type="molecule type" value="Genomic_DNA"/>
</dbReference>
<dbReference type="InterPro" id="IPR036366">
    <property type="entry name" value="PGBDSf"/>
</dbReference>
<dbReference type="Pfam" id="PF01471">
    <property type="entry name" value="PG_binding_1"/>
    <property type="match status" value="1"/>
</dbReference>
<dbReference type="RefSeq" id="WP_226028707.1">
    <property type="nucleotide sequence ID" value="NZ_BAABIV010000016.1"/>
</dbReference>
<proteinExistence type="predicted"/>
<organism evidence="3 4">
    <name type="scientific">Streptomyces hyderabadensis</name>
    <dbReference type="NCBI Taxonomy" id="598549"/>
    <lineage>
        <taxon>Bacteria</taxon>
        <taxon>Bacillati</taxon>
        <taxon>Actinomycetota</taxon>
        <taxon>Actinomycetes</taxon>
        <taxon>Kitasatosporales</taxon>
        <taxon>Streptomycetaceae</taxon>
        <taxon>Streptomyces</taxon>
    </lineage>
</organism>
<feature type="domain" description="Peptidoglycan binding-like" evidence="2">
    <location>
        <begin position="114"/>
        <end position="141"/>
    </location>
</feature>
<sequence length="149" mass="15641">MRALTRALVSVATTAGIAVGSLAAAGTATAAPEPARQRAASAEAVSVLAVNNLGLDTRHARNWQCYLEFMGHNPGSADGLLGTNSWKAAQRMFASEGLYPKDEIDGIVGPKTIRGLQRYLNSRGYNAGTADGIAGPKTKAAFWEFNETC</sequence>
<dbReference type="Proteomes" id="UP001500610">
    <property type="component" value="Unassembled WGS sequence"/>
</dbReference>